<evidence type="ECO:0000313" key="3">
    <source>
        <dbReference type="Proteomes" id="UP000001554"/>
    </source>
</evidence>
<sequence length="120" mass="13971">MVPTKKKRLMENQRRDEEEGPSGDIRAGGISKYLYFIKENVSTYWKDLAGQLGFIYTDNNNIRDRNRDAKSRCQDMLEEWQKNNGHGATIEVLMSALKEVQLMNVVDGLKRRYPELQDVC</sequence>
<organism evidence="3 4">
    <name type="scientific">Branchiostoma floridae</name>
    <name type="common">Florida lancelet</name>
    <name type="synonym">Amphioxus</name>
    <dbReference type="NCBI Taxonomy" id="7739"/>
    <lineage>
        <taxon>Eukaryota</taxon>
        <taxon>Metazoa</taxon>
        <taxon>Chordata</taxon>
        <taxon>Cephalochordata</taxon>
        <taxon>Leptocardii</taxon>
        <taxon>Amphioxiformes</taxon>
        <taxon>Branchiostomatidae</taxon>
        <taxon>Branchiostoma</taxon>
    </lineage>
</organism>
<dbReference type="PANTHER" id="PTHR15077:SF9">
    <property type="entry name" value="C-TERMINAL OF ROC (COR) DOMAIN-CONTAINING PROTEIN"/>
    <property type="match status" value="1"/>
</dbReference>
<dbReference type="InterPro" id="IPR011029">
    <property type="entry name" value="DEATH-like_dom_sf"/>
</dbReference>
<dbReference type="Proteomes" id="UP000001554">
    <property type="component" value="Chromosome 19"/>
</dbReference>
<accession>A0A9J7HSF0</accession>
<dbReference type="SMART" id="SM00005">
    <property type="entry name" value="DEATH"/>
    <property type="match status" value="1"/>
</dbReference>
<dbReference type="InterPro" id="IPR016729">
    <property type="entry name" value="FADD"/>
</dbReference>
<gene>
    <name evidence="4" type="primary">LOC118406928</name>
</gene>
<reference evidence="4" key="2">
    <citation type="submission" date="2025-08" db="UniProtKB">
        <authorList>
            <consortium name="RefSeq"/>
        </authorList>
    </citation>
    <scope>IDENTIFICATION</scope>
    <source>
        <strain evidence="4">S238N-H82</strain>
        <tissue evidence="4">Testes</tissue>
    </source>
</reference>
<dbReference type="InterPro" id="IPR000488">
    <property type="entry name" value="Death_dom"/>
</dbReference>
<proteinExistence type="predicted"/>
<keyword evidence="3" id="KW-1185">Reference proteome</keyword>
<dbReference type="RefSeq" id="XP_035663224.1">
    <property type="nucleotide sequence ID" value="XM_035807331.1"/>
</dbReference>
<evidence type="ECO:0000256" key="1">
    <source>
        <dbReference type="SAM" id="MobiDB-lite"/>
    </source>
</evidence>
<dbReference type="PANTHER" id="PTHR15077">
    <property type="entry name" value="FAS-ASSOCIATING DEATH DOMAIN-CONTAINING PROTEIN FADD"/>
    <property type="match status" value="1"/>
</dbReference>
<reference evidence="3" key="1">
    <citation type="journal article" date="2020" name="Nat. Ecol. Evol.">
        <title>Deeply conserved synteny resolves early events in vertebrate evolution.</title>
        <authorList>
            <person name="Simakov O."/>
            <person name="Marletaz F."/>
            <person name="Yue J.X."/>
            <person name="O'Connell B."/>
            <person name="Jenkins J."/>
            <person name="Brandt A."/>
            <person name="Calef R."/>
            <person name="Tung C.H."/>
            <person name="Huang T.K."/>
            <person name="Schmutz J."/>
            <person name="Satoh N."/>
            <person name="Yu J.K."/>
            <person name="Putnam N.H."/>
            <person name="Green R.E."/>
            <person name="Rokhsar D.S."/>
        </authorList>
    </citation>
    <scope>NUCLEOTIDE SEQUENCE [LARGE SCALE GENOMIC DNA]</scope>
    <source>
        <strain evidence="3">S238N-H82</strain>
    </source>
</reference>
<dbReference type="Pfam" id="PF00531">
    <property type="entry name" value="Death"/>
    <property type="match status" value="1"/>
</dbReference>
<dbReference type="CDD" id="cd01670">
    <property type="entry name" value="Death"/>
    <property type="match status" value="1"/>
</dbReference>
<dbReference type="OMA" id="ENVITEW"/>
<evidence type="ECO:0000313" key="4">
    <source>
        <dbReference type="RefSeq" id="XP_035663224.1"/>
    </source>
</evidence>
<dbReference type="AlphaFoldDB" id="A0A9J7HSF0"/>
<dbReference type="GO" id="GO:0007165">
    <property type="term" value="P:signal transduction"/>
    <property type="evidence" value="ECO:0007669"/>
    <property type="project" value="InterPro"/>
</dbReference>
<evidence type="ECO:0000259" key="2">
    <source>
        <dbReference type="PROSITE" id="PS50017"/>
    </source>
</evidence>
<feature type="domain" description="Death" evidence="2">
    <location>
        <begin position="45"/>
        <end position="113"/>
    </location>
</feature>
<dbReference type="Gene3D" id="1.10.533.10">
    <property type="entry name" value="Death Domain, Fas"/>
    <property type="match status" value="1"/>
</dbReference>
<dbReference type="SUPFAM" id="SSF47986">
    <property type="entry name" value="DEATH domain"/>
    <property type="match status" value="1"/>
</dbReference>
<feature type="region of interest" description="Disordered" evidence="1">
    <location>
        <begin position="1"/>
        <end position="25"/>
    </location>
</feature>
<dbReference type="PROSITE" id="PS50017">
    <property type="entry name" value="DEATH_DOMAIN"/>
    <property type="match status" value="1"/>
</dbReference>
<dbReference type="GeneID" id="118406928"/>
<dbReference type="KEGG" id="bfo:118406928"/>
<name>A0A9J7HSF0_BRAFL</name>
<protein>
    <submittedName>
        <fullName evidence="4">Uncharacterized protein LOC118406928</fullName>
    </submittedName>
</protein>